<dbReference type="Pfam" id="PF25508">
    <property type="entry name" value="TRPM2"/>
    <property type="match status" value="1"/>
</dbReference>
<reference evidence="6 7" key="1">
    <citation type="submission" date="2018-11" db="EMBL/GenBank/DDBJ databases">
        <authorList>
            <consortium name="Pathogen Informatics"/>
        </authorList>
    </citation>
    <scope>NUCLEOTIDE SEQUENCE [LARGE SCALE GENOMIC DNA]</scope>
</reference>
<keyword evidence="7" id="KW-1185">Reference proteome</keyword>
<name>A0A3P7MSN7_CYLGO</name>
<evidence type="ECO:0000256" key="3">
    <source>
        <dbReference type="ARBA" id="ARBA00022989"/>
    </source>
</evidence>
<dbReference type="InterPro" id="IPR057366">
    <property type="entry name" value="TRPM-like"/>
</dbReference>
<evidence type="ECO:0000256" key="1">
    <source>
        <dbReference type="ARBA" id="ARBA00004141"/>
    </source>
</evidence>
<dbReference type="InterPro" id="IPR050927">
    <property type="entry name" value="TRPM"/>
</dbReference>
<evidence type="ECO:0000256" key="2">
    <source>
        <dbReference type="ARBA" id="ARBA00022692"/>
    </source>
</evidence>
<feature type="domain" description="TRPM-like" evidence="5">
    <location>
        <begin position="69"/>
        <end position="166"/>
    </location>
</feature>
<organism evidence="6 7">
    <name type="scientific">Cylicostephanus goldi</name>
    <name type="common">Nematode worm</name>
    <dbReference type="NCBI Taxonomy" id="71465"/>
    <lineage>
        <taxon>Eukaryota</taxon>
        <taxon>Metazoa</taxon>
        <taxon>Ecdysozoa</taxon>
        <taxon>Nematoda</taxon>
        <taxon>Chromadorea</taxon>
        <taxon>Rhabditida</taxon>
        <taxon>Rhabditina</taxon>
        <taxon>Rhabditomorpha</taxon>
        <taxon>Strongyloidea</taxon>
        <taxon>Strongylidae</taxon>
        <taxon>Cylicostephanus</taxon>
    </lineage>
</organism>
<keyword evidence="3" id="KW-1133">Transmembrane helix</keyword>
<dbReference type="PANTHER" id="PTHR13800:SF41">
    <property type="entry name" value="PROTEIN CED-11"/>
    <property type="match status" value="1"/>
</dbReference>
<evidence type="ECO:0000256" key="4">
    <source>
        <dbReference type="ARBA" id="ARBA00023136"/>
    </source>
</evidence>
<evidence type="ECO:0000313" key="7">
    <source>
        <dbReference type="Proteomes" id="UP000271889"/>
    </source>
</evidence>
<dbReference type="Proteomes" id="UP000271889">
    <property type="component" value="Unassembled WGS sequence"/>
</dbReference>
<dbReference type="GO" id="GO:0005886">
    <property type="term" value="C:plasma membrane"/>
    <property type="evidence" value="ECO:0007669"/>
    <property type="project" value="TreeGrafter"/>
</dbReference>
<evidence type="ECO:0000313" key="6">
    <source>
        <dbReference type="EMBL" id="VDN26873.1"/>
    </source>
</evidence>
<comment type="subcellular location">
    <subcellularLocation>
        <location evidence="1">Membrane</location>
        <topology evidence="1">Multi-pass membrane protein</topology>
    </subcellularLocation>
</comment>
<keyword evidence="4" id="KW-0472">Membrane</keyword>
<dbReference type="GO" id="GO:0030001">
    <property type="term" value="P:metal ion transport"/>
    <property type="evidence" value="ECO:0007669"/>
    <property type="project" value="TreeGrafter"/>
</dbReference>
<dbReference type="OrthoDB" id="10056930at2759"/>
<dbReference type="PANTHER" id="PTHR13800">
    <property type="entry name" value="TRANSIENT RECEPTOR POTENTIAL CATION CHANNEL, SUBFAMILY M, MEMBER 6"/>
    <property type="match status" value="1"/>
</dbReference>
<gene>
    <name evidence="6" type="ORF">CGOC_LOCUS10513</name>
</gene>
<protein>
    <recommendedName>
        <fullName evidence="5">TRPM-like domain-containing protein</fullName>
    </recommendedName>
</protein>
<keyword evidence="2" id="KW-0812">Transmembrane</keyword>
<dbReference type="AlphaFoldDB" id="A0A3P7MSN7"/>
<dbReference type="GO" id="GO:0005261">
    <property type="term" value="F:monoatomic cation channel activity"/>
    <property type="evidence" value="ECO:0007669"/>
    <property type="project" value="TreeGrafter"/>
</dbReference>
<sequence>MGYSSFPDDIDDHFISDLNCLLKRLSFGVDELIPITALSMDFMHNRDPADAIRVLAAEQSAPSLSVTEIWCLLLHRPEVVRCLCAFSDQPVAFALVLSRLAKSLAHESHDWFFYEESLLKLANSLSGSAVSLVDKVHRTSPNKAYQLLCQPLEGFHGATLSQLAFQVSFG</sequence>
<proteinExistence type="predicted"/>
<accession>A0A3P7MSN7</accession>
<dbReference type="EMBL" id="UYRV01111590">
    <property type="protein sequence ID" value="VDN26873.1"/>
    <property type="molecule type" value="Genomic_DNA"/>
</dbReference>
<evidence type="ECO:0000259" key="5">
    <source>
        <dbReference type="Pfam" id="PF25508"/>
    </source>
</evidence>